<keyword evidence="4" id="KW-1185">Reference proteome</keyword>
<dbReference type="RefSeq" id="WP_199325607.1">
    <property type="nucleotide sequence ID" value="NZ_JAMPKX010000002.1"/>
</dbReference>
<name>A0ABV0K382_9CYAN</name>
<evidence type="ECO:0000256" key="1">
    <source>
        <dbReference type="SAM" id="MobiDB-lite"/>
    </source>
</evidence>
<reference evidence="3 4" key="1">
    <citation type="submission" date="2022-04" db="EMBL/GenBank/DDBJ databases">
        <title>Positive selection, recombination, and allopatry shape intraspecific diversity of widespread and dominant cyanobacteria.</title>
        <authorList>
            <person name="Wei J."/>
            <person name="Shu W."/>
            <person name="Hu C."/>
        </authorList>
    </citation>
    <scope>NUCLEOTIDE SEQUENCE [LARGE SCALE GENOMIC DNA]</scope>
    <source>
        <strain evidence="3 4">DQ-A4</strain>
    </source>
</reference>
<accession>A0ABV0K382</accession>
<gene>
    <name evidence="3" type="ORF">NC992_05740</name>
</gene>
<dbReference type="EMBL" id="JAMPKX010000002">
    <property type="protein sequence ID" value="MEP0946368.1"/>
    <property type="molecule type" value="Genomic_DNA"/>
</dbReference>
<comment type="caution">
    <text evidence="3">The sequence shown here is derived from an EMBL/GenBank/DDBJ whole genome shotgun (WGS) entry which is preliminary data.</text>
</comment>
<organism evidence="3 4">
    <name type="scientific">Leptolyngbya subtilissima DQ-A4</name>
    <dbReference type="NCBI Taxonomy" id="2933933"/>
    <lineage>
        <taxon>Bacteria</taxon>
        <taxon>Bacillati</taxon>
        <taxon>Cyanobacteriota</taxon>
        <taxon>Cyanophyceae</taxon>
        <taxon>Leptolyngbyales</taxon>
        <taxon>Leptolyngbyaceae</taxon>
        <taxon>Leptolyngbya group</taxon>
        <taxon>Leptolyngbya</taxon>
    </lineage>
</organism>
<evidence type="ECO:0008006" key="5">
    <source>
        <dbReference type="Google" id="ProtNLM"/>
    </source>
</evidence>
<feature type="region of interest" description="Disordered" evidence="1">
    <location>
        <begin position="1"/>
        <end position="24"/>
    </location>
</feature>
<proteinExistence type="predicted"/>
<keyword evidence="2" id="KW-0472">Membrane</keyword>
<protein>
    <recommendedName>
        <fullName evidence="5">Type II secretion system protein GspC N-terminal domain-containing protein</fullName>
    </recommendedName>
</protein>
<keyword evidence="2" id="KW-1133">Transmembrane helix</keyword>
<keyword evidence="2" id="KW-0812">Transmembrane</keyword>
<evidence type="ECO:0000313" key="3">
    <source>
        <dbReference type="EMBL" id="MEP0946368.1"/>
    </source>
</evidence>
<sequence>MSQEESRSTATLPPEEPTPVDPDTLVTTYADSLITELFDDVDKILDGDEDALASVEAAPEPASTAIAPFVETTAEPVDPPAADAPLAPLGTDLDVFRADNANAASPAVPTKTRFGKLFDRMLLSITALSLLGIGGLLWFSQQGNRFSLGRSSVETAAQQSDEEFLAYLQRSLEVISGKVERGEVGTNIVVGQAPGGVAVPTPPMLPPLGAGGTAGSLGSGPVNVIERVYIPYQTAQQRPAPGAPVLVPQPGVRAPSPVSPVSPAAPSQAPVAANPIHALVGILELGDRSAALFEISGVSQRVYIGERIGSSGWSLVSVSNEEVVIRRNGEVRSIFIGQRF</sequence>
<evidence type="ECO:0000313" key="4">
    <source>
        <dbReference type="Proteomes" id="UP001482513"/>
    </source>
</evidence>
<dbReference type="Gene3D" id="2.30.30.830">
    <property type="match status" value="1"/>
</dbReference>
<evidence type="ECO:0000256" key="2">
    <source>
        <dbReference type="SAM" id="Phobius"/>
    </source>
</evidence>
<dbReference type="Proteomes" id="UP001482513">
    <property type="component" value="Unassembled WGS sequence"/>
</dbReference>
<feature type="transmembrane region" description="Helical" evidence="2">
    <location>
        <begin position="121"/>
        <end position="140"/>
    </location>
</feature>